<name>A0A3R9QAU2_9CREN</name>
<organism evidence="1 2">
    <name type="scientific">Candidatus Methanodesulfokora washburnensis</name>
    <dbReference type="NCBI Taxonomy" id="2478471"/>
    <lineage>
        <taxon>Archaea</taxon>
        <taxon>Thermoproteota</taxon>
        <taxon>Candidatus Korarchaeia</taxon>
        <taxon>Candidatus Korarchaeia incertae sedis</taxon>
        <taxon>Candidatus Methanodesulfokora</taxon>
    </lineage>
</organism>
<accession>A0A3R9QAU2</accession>
<proteinExistence type="predicted"/>
<dbReference type="Proteomes" id="UP000277582">
    <property type="component" value="Unassembled WGS sequence"/>
</dbReference>
<comment type="caution">
    <text evidence="1">The sequence shown here is derived from an EMBL/GenBank/DDBJ whole genome shotgun (WGS) entry which is preliminary data.</text>
</comment>
<evidence type="ECO:0000313" key="1">
    <source>
        <dbReference type="EMBL" id="RSN71644.1"/>
    </source>
</evidence>
<dbReference type="EMBL" id="RCOS01000172">
    <property type="protein sequence ID" value="RSN71644.1"/>
    <property type="molecule type" value="Genomic_DNA"/>
</dbReference>
<dbReference type="AlphaFoldDB" id="A0A3R9QAU2"/>
<evidence type="ECO:0000313" key="2">
    <source>
        <dbReference type="Proteomes" id="UP000277582"/>
    </source>
</evidence>
<gene>
    <name evidence="1" type="ORF">D6D85_15660</name>
</gene>
<keyword evidence="2" id="KW-1185">Reference proteome</keyword>
<reference evidence="1 2" key="1">
    <citation type="submission" date="2018-10" db="EMBL/GenBank/DDBJ databases">
        <title>Co-occurring genomic capacity for anaerobic methane metabolism and dissimilatory sulfite reduction discovered in the Korarchaeota.</title>
        <authorList>
            <person name="Mckay L.J."/>
            <person name="Dlakic M."/>
            <person name="Fields M.W."/>
            <person name="Delmont T.O."/>
            <person name="Eren A.M."/>
            <person name="Jay Z.J."/>
            <person name="Klingelsmith K.B."/>
            <person name="Rusch D.B."/>
            <person name="Inskeep W.P."/>
        </authorList>
    </citation>
    <scope>NUCLEOTIDE SEQUENCE [LARGE SCALE GENOMIC DNA]</scope>
    <source>
        <strain evidence="1 2">MDKW</strain>
    </source>
</reference>
<sequence length="79" mass="9568">MRDIKARCMDEEKSIFYWIRKDVMRAEHISTYLSKIINDLVKRGMHDLARSLKSEKDRLDAIFKDIISEDFRRMESEQD</sequence>
<protein>
    <submittedName>
        <fullName evidence="1">Uncharacterized protein</fullName>
    </submittedName>
</protein>